<dbReference type="InterPro" id="IPR005349">
    <property type="entry name" value="TMEM14"/>
</dbReference>
<dbReference type="Gene3D" id="1.10.10.1740">
    <property type="entry name" value="Transmembrane protein 14-like"/>
    <property type="match status" value="1"/>
</dbReference>
<feature type="transmembrane region" description="Helical" evidence="6">
    <location>
        <begin position="31"/>
        <end position="49"/>
    </location>
</feature>
<keyword evidence="5 6" id="KW-0472">Membrane</keyword>
<organism evidence="7 8">
    <name type="scientific">Coccomyxa subellipsoidea</name>
    <dbReference type="NCBI Taxonomy" id="248742"/>
    <lineage>
        <taxon>Eukaryota</taxon>
        <taxon>Viridiplantae</taxon>
        <taxon>Chlorophyta</taxon>
        <taxon>core chlorophytes</taxon>
        <taxon>Trebouxiophyceae</taxon>
        <taxon>Trebouxiophyceae incertae sedis</taxon>
        <taxon>Coccomyxaceae</taxon>
        <taxon>Coccomyxa</taxon>
    </lineage>
</organism>
<evidence type="ECO:0000256" key="4">
    <source>
        <dbReference type="ARBA" id="ARBA00022989"/>
    </source>
</evidence>
<dbReference type="EMBL" id="JALJOT010000011">
    <property type="protein sequence ID" value="KAK9905930.1"/>
    <property type="molecule type" value="Genomic_DNA"/>
</dbReference>
<protein>
    <submittedName>
        <fullName evidence="7">Uncharacterized protein</fullName>
    </submittedName>
</protein>
<feature type="transmembrane region" description="Helical" evidence="6">
    <location>
        <begin position="6"/>
        <end position="24"/>
    </location>
</feature>
<sequence>MYDFCFTFPYAALLAIGGFIGFLTKGSLPSLLGGVGSGLALGLAAQTSLNQYHQGKLCKPATFVSLVIAASLTAIMYKRFLATGKFMPAGLVALLSSAMTVFYVWNLLAMKPPSTFRST</sequence>
<comment type="caution">
    <text evidence="7">The sequence shown here is derived from an EMBL/GenBank/DDBJ whole genome shotgun (WGS) entry which is preliminary data.</text>
</comment>
<evidence type="ECO:0000313" key="8">
    <source>
        <dbReference type="Proteomes" id="UP001491310"/>
    </source>
</evidence>
<keyword evidence="3 6" id="KW-0812">Transmembrane</keyword>
<feature type="transmembrane region" description="Helical" evidence="6">
    <location>
        <begin position="61"/>
        <end position="77"/>
    </location>
</feature>
<reference evidence="7 8" key="1">
    <citation type="journal article" date="2024" name="Nat. Commun.">
        <title>Phylogenomics reveals the evolutionary origins of lichenization in chlorophyte algae.</title>
        <authorList>
            <person name="Puginier C."/>
            <person name="Libourel C."/>
            <person name="Otte J."/>
            <person name="Skaloud P."/>
            <person name="Haon M."/>
            <person name="Grisel S."/>
            <person name="Petersen M."/>
            <person name="Berrin J.G."/>
            <person name="Delaux P.M."/>
            <person name="Dal Grande F."/>
            <person name="Keller J."/>
        </authorList>
    </citation>
    <scope>NUCLEOTIDE SEQUENCE [LARGE SCALE GENOMIC DNA]</scope>
    <source>
        <strain evidence="7 8">SAG 216-7</strain>
    </source>
</reference>
<gene>
    <name evidence="7" type="ORF">WJX75_009134</name>
</gene>
<dbReference type="PANTHER" id="PTHR12668:SF43">
    <property type="entry name" value="TRANSMEMBRANE PROTEIN 14 HOMOLOG"/>
    <property type="match status" value="1"/>
</dbReference>
<evidence type="ECO:0000313" key="7">
    <source>
        <dbReference type="EMBL" id="KAK9905930.1"/>
    </source>
</evidence>
<dbReference type="Pfam" id="PF03647">
    <property type="entry name" value="Tmemb_14"/>
    <property type="match status" value="1"/>
</dbReference>
<accession>A0ABR2YIH1</accession>
<dbReference type="InterPro" id="IPR044890">
    <property type="entry name" value="TMEM14_sf"/>
</dbReference>
<dbReference type="PANTHER" id="PTHR12668">
    <property type="entry name" value="TRANSMEMBRANE PROTEIN 14, 15"/>
    <property type="match status" value="1"/>
</dbReference>
<evidence type="ECO:0000256" key="3">
    <source>
        <dbReference type="ARBA" id="ARBA00022692"/>
    </source>
</evidence>
<feature type="transmembrane region" description="Helical" evidence="6">
    <location>
        <begin position="89"/>
        <end position="108"/>
    </location>
</feature>
<keyword evidence="8" id="KW-1185">Reference proteome</keyword>
<evidence type="ECO:0000256" key="6">
    <source>
        <dbReference type="SAM" id="Phobius"/>
    </source>
</evidence>
<comment type="subcellular location">
    <subcellularLocation>
        <location evidence="1">Membrane</location>
    </subcellularLocation>
</comment>
<proteinExistence type="inferred from homology"/>
<dbReference type="Proteomes" id="UP001491310">
    <property type="component" value="Unassembled WGS sequence"/>
</dbReference>
<evidence type="ECO:0000256" key="1">
    <source>
        <dbReference type="ARBA" id="ARBA00004370"/>
    </source>
</evidence>
<evidence type="ECO:0000256" key="2">
    <source>
        <dbReference type="ARBA" id="ARBA00007590"/>
    </source>
</evidence>
<evidence type="ECO:0000256" key="5">
    <source>
        <dbReference type="ARBA" id="ARBA00023136"/>
    </source>
</evidence>
<keyword evidence="4 6" id="KW-1133">Transmembrane helix</keyword>
<name>A0ABR2YIH1_9CHLO</name>
<comment type="similarity">
    <text evidence="2">Belongs to the TMEM14 family.</text>
</comment>